<protein>
    <submittedName>
        <fullName evidence="2">Uncharacterized protein</fullName>
    </submittedName>
</protein>
<evidence type="ECO:0000313" key="3">
    <source>
        <dbReference type="Proteomes" id="UP001235939"/>
    </source>
</evidence>
<dbReference type="EMBL" id="CP092863">
    <property type="protein sequence ID" value="UYV60618.1"/>
    <property type="molecule type" value="Genomic_DNA"/>
</dbReference>
<accession>A0ABY6JVX3</accession>
<evidence type="ECO:0000313" key="2">
    <source>
        <dbReference type="EMBL" id="UYV60618.1"/>
    </source>
</evidence>
<organism evidence="2 3">
    <name type="scientific">Cordylochernes scorpioides</name>
    <dbReference type="NCBI Taxonomy" id="51811"/>
    <lineage>
        <taxon>Eukaryota</taxon>
        <taxon>Metazoa</taxon>
        <taxon>Ecdysozoa</taxon>
        <taxon>Arthropoda</taxon>
        <taxon>Chelicerata</taxon>
        <taxon>Arachnida</taxon>
        <taxon>Pseudoscorpiones</taxon>
        <taxon>Cheliferoidea</taxon>
        <taxon>Chernetidae</taxon>
        <taxon>Cordylochernes</taxon>
    </lineage>
</organism>
<evidence type="ECO:0000256" key="1">
    <source>
        <dbReference type="SAM" id="MobiDB-lite"/>
    </source>
</evidence>
<sequence length="80" mass="8889">MPTESLVADNEMSESGYKARKSCITAMKDIQDWLECGIDDPGYHILTDDKIIKNVVNDQGSGDNEVKLRDDDQVEEGPSN</sequence>
<proteinExistence type="predicted"/>
<dbReference type="Proteomes" id="UP001235939">
    <property type="component" value="Chromosome 01"/>
</dbReference>
<feature type="region of interest" description="Disordered" evidence="1">
    <location>
        <begin position="56"/>
        <end position="80"/>
    </location>
</feature>
<keyword evidence="3" id="KW-1185">Reference proteome</keyword>
<gene>
    <name evidence="2" type="ORF">LAZ67_1001673</name>
</gene>
<reference evidence="2 3" key="1">
    <citation type="submission" date="2022-01" db="EMBL/GenBank/DDBJ databases">
        <title>A chromosomal length assembly of Cordylochernes scorpioides.</title>
        <authorList>
            <person name="Zeh D."/>
            <person name="Zeh J."/>
        </authorList>
    </citation>
    <scope>NUCLEOTIDE SEQUENCE [LARGE SCALE GENOMIC DNA]</scope>
    <source>
        <strain evidence="2">IN4F17</strain>
        <tissue evidence="2">Whole Body</tissue>
    </source>
</reference>
<name>A0ABY6JVX3_9ARAC</name>